<evidence type="ECO:0008006" key="5">
    <source>
        <dbReference type="Google" id="ProtNLM"/>
    </source>
</evidence>
<dbReference type="NCBIfam" id="TIGR02532">
    <property type="entry name" value="IV_pilin_GFxxxE"/>
    <property type="match status" value="1"/>
</dbReference>
<organism evidence="3 4">
    <name type="scientific">Candidatus Kaiserbacteria bacterium GW2011_GWA2_52_12</name>
    <dbReference type="NCBI Taxonomy" id="1618671"/>
    <lineage>
        <taxon>Bacteria</taxon>
        <taxon>Candidatus Kaiseribacteriota</taxon>
    </lineage>
</organism>
<dbReference type="STRING" id="1618671.UY67_C0025G0004"/>
<evidence type="ECO:0000256" key="2">
    <source>
        <dbReference type="SAM" id="Phobius"/>
    </source>
</evidence>
<dbReference type="EMBL" id="LCQW01000025">
    <property type="protein sequence ID" value="KKW23285.1"/>
    <property type="molecule type" value="Genomic_DNA"/>
</dbReference>
<dbReference type="PANTHER" id="PTHR30093">
    <property type="entry name" value="GENERAL SECRETION PATHWAY PROTEIN G"/>
    <property type="match status" value="1"/>
</dbReference>
<keyword evidence="2" id="KW-0472">Membrane</keyword>
<evidence type="ECO:0000313" key="4">
    <source>
        <dbReference type="Proteomes" id="UP000034273"/>
    </source>
</evidence>
<dbReference type="GO" id="GO:0015628">
    <property type="term" value="P:protein secretion by the type II secretion system"/>
    <property type="evidence" value="ECO:0007669"/>
    <property type="project" value="InterPro"/>
</dbReference>
<gene>
    <name evidence="3" type="ORF">UY67_C0025G0004</name>
</gene>
<dbReference type="Proteomes" id="UP000034273">
    <property type="component" value="Unassembled WGS sequence"/>
</dbReference>
<keyword evidence="1" id="KW-0488">Methylation</keyword>
<dbReference type="GO" id="GO:0015627">
    <property type="term" value="C:type II protein secretion system complex"/>
    <property type="evidence" value="ECO:0007669"/>
    <property type="project" value="InterPro"/>
</dbReference>
<evidence type="ECO:0000256" key="1">
    <source>
        <dbReference type="ARBA" id="ARBA00022481"/>
    </source>
</evidence>
<dbReference type="SUPFAM" id="SSF54523">
    <property type="entry name" value="Pili subunits"/>
    <property type="match status" value="1"/>
</dbReference>
<dbReference type="InterPro" id="IPR000983">
    <property type="entry name" value="Bac_GSPG_pilin"/>
</dbReference>
<reference evidence="3 4" key="1">
    <citation type="journal article" date="2015" name="Nature">
        <title>rRNA introns, odd ribosomes, and small enigmatic genomes across a large radiation of phyla.</title>
        <authorList>
            <person name="Brown C.T."/>
            <person name="Hug L.A."/>
            <person name="Thomas B.C."/>
            <person name="Sharon I."/>
            <person name="Castelle C.J."/>
            <person name="Singh A."/>
            <person name="Wilkins M.J."/>
            <person name="Williams K.H."/>
            <person name="Banfield J.F."/>
        </authorList>
    </citation>
    <scope>NUCLEOTIDE SEQUENCE [LARGE SCALE GENOMIC DNA]</scope>
</reference>
<accession>A0A0G1WXK0</accession>
<name>A0A0G1WXK0_9BACT</name>
<sequence>MLELKKRIGVSCKSDKGFTLIELLVVMSIIAIMSTIVLASVSMARQKARNAQQKTDLKSVALALQSYYIDNSSYPSTGGAWYSSEAGDAVSNNEGVYIPNLAPSYIPALPRSRGGPVSAAPACSGAKNAYRYRSDGTNYKLMIYCGPEGTWTSSDEYYDPVYSSYAWSVCSRSSVCASW</sequence>
<dbReference type="InterPro" id="IPR045584">
    <property type="entry name" value="Pilin-like"/>
</dbReference>
<dbReference type="PRINTS" id="PR00813">
    <property type="entry name" value="BCTERIALGSPG"/>
</dbReference>
<protein>
    <recommendedName>
        <fullName evidence="5">General secretion pathway protein G</fullName>
    </recommendedName>
</protein>
<comment type="caution">
    <text evidence="3">The sequence shown here is derived from an EMBL/GenBank/DDBJ whole genome shotgun (WGS) entry which is preliminary data.</text>
</comment>
<dbReference type="Gene3D" id="3.30.700.10">
    <property type="entry name" value="Glycoprotein, Type 4 Pilin"/>
    <property type="match status" value="1"/>
</dbReference>
<keyword evidence="2" id="KW-1133">Transmembrane helix</keyword>
<dbReference type="PROSITE" id="PS00409">
    <property type="entry name" value="PROKAR_NTER_METHYL"/>
    <property type="match status" value="1"/>
</dbReference>
<dbReference type="Pfam" id="PF07963">
    <property type="entry name" value="N_methyl"/>
    <property type="match status" value="1"/>
</dbReference>
<dbReference type="InterPro" id="IPR012902">
    <property type="entry name" value="N_methyl_site"/>
</dbReference>
<proteinExistence type="predicted"/>
<keyword evidence="2" id="KW-0812">Transmembrane</keyword>
<evidence type="ECO:0000313" key="3">
    <source>
        <dbReference type="EMBL" id="KKW23285.1"/>
    </source>
</evidence>
<feature type="transmembrane region" description="Helical" evidence="2">
    <location>
        <begin position="20"/>
        <end position="44"/>
    </location>
</feature>
<dbReference type="AlphaFoldDB" id="A0A0G1WXK0"/>